<gene>
    <name evidence="1" type="ORF">HMPREF9488_00275</name>
</gene>
<dbReference type="HOGENOM" id="CLU_2272608_0_0_9"/>
<dbReference type="EMBL" id="ADKX01000003">
    <property type="protein sequence ID" value="EFW06388.1"/>
    <property type="molecule type" value="Genomic_DNA"/>
</dbReference>
<reference evidence="1 2" key="1">
    <citation type="submission" date="2010-12" db="EMBL/GenBank/DDBJ databases">
        <title>The Genome Sequence of Coprobacillus sp. strain 29_1.</title>
        <authorList>
            <consortium name="The Broad Institute Genome Sequencing Platform"/>
            <person name="Earl A."/>
            <person name="Ward D."/>
            <person name="Feldgarden M."/>
            <person name="Gevers D."/>
            <person name="Daigneault M."/>
            <person name="Sibley C.D."/>
            <person name="White A."/>
            <person name="Strauss J."/>
            <person name="Allen-Vercoe E."/>
            <person name="Young S.K."/>
            <person name="Zeng Q."/>
            <person name="Gargeya S."/>
            <person name="Fitzgerald M."/>
            <person name="Haas B."/>
            <person name="Abouelleil A."/>
            <person name="Alvarado L."/>
            <person name="Arachchi H.M."/>
            <person name="Berlin A."/>
            <person name="Brown A."/>
            <person name="Chapman S.B."/>
            <person name="Chen Z."/>
            <person name="Dunbar C."/>
            <person name="Freedman E."/>
            <person name="Gearin G."/>
            <person name="Gellesch M."/>
            <person name="Goldberg J."/>
            <person name="Griggs A."/>
            <person name="Gujja S."/>
            <person name="Heilman E."/>
            <person name="Heiman D."/>
            <person name="Howarth C."/>
            <person name="Larson L."/>
            <person name="Lui A."/>
            <person name="MacDonald P.J.P."/>
            <person name="Mehta T."/>
            <person name="Montmayeur A."/>
            <person name="Murphy C."/>
            <person name="Neiman D."/>
            <person name="Pearson M."/>
            <person name="Priest M."/>
            <person name="Roberts A."/>
            <person name="Saif S."/>
            <person name="Shea T."/>
            <person name="Shenoy N."/>
            <person name="Sisk P."/>
            <person name="Stolte C."/>
            <person name="Sykes S."/>
            <person name="White J."/>
            <person name="Yandava C."/>
            <person name="Nusbaum C."/>
            <person name="Birren B."/>
        </authorList>
    </citation>
    <scope>NUCLEOTIDE SEQUENCE [LARGE SCALE GENOMIC DNA]</scope>
    <source>
        <strain evidence="1 2">29_1</strain>
    </source>
</reference>
<evidence type="ECO:0000313" key="1">
    <source>
        <dbReference type="EMBL" id="EFW06388.1"/>
    </source>
</evidence>
<name>E7G687_9FIRM</name>
<comment type="caution">
    <text evidence="1">The sequence shown here is derived from an EMBL/GenBank/DDBJ whole genome shotgun (WGS) entry which is preliminary data.</text>
</comment>
<sequence length="102" mass="11347">MKLSETVKNHLNDTVSKNKVQIIGKDGEYITIQEAGDLTRPYINSNQTIQSIIDGGTPVKDTILNNGLKWNVPGTFRGITGTWELVVDMDSNTIVHFLFNGR</sequence>
<protein>
    <submittedName>
        <fullName evidence="1">Uncharacterized protein</fullName>
    </submittedName>
</protein>
<dbReference type="AlphaFoldDB" id="E7G687"/>
<accession>E7G687</accession>
<keyword evidence="2" id="KW-1185">Reference proteome</keyword>
<evidence type="ECO:0000313" key="2">
    <source>
        <dbReference type="Proteomes" id="UP000003157"/>
    </source>
</evidence>
<proteinExistence type="predicted"/>
<organism evidence="1 2">
    <name type="scientific">Coprobacillus cateniformis</name>
    <dbReference type="NCBI Taxonomy" id="100884"/>
    <lineage>
        <taxon>Bacteria</taxon>
        <taxon>Bacillati</taxon>
        <taxon>Bacillota</taxon>
        <taxon>Erysipelotrichia</taxon>
        <taxon>Erysipelotrichales</taxon>
        <taxon>Coprobacillaceae</taxon>
        <taxon>Coprobacillus</taxon>
    </lineage>
</organism>
<dbReference type="Proteomes" id="UP000003157">
    <property type="component" value="Unassembled WGS sequence"/>
</dbReference>